<proteinExistence type="predicted"/>
<gene>
    <name evidence="1" type="ORF">MERR_LOCUS32691</name>
</gene>
<dbReference type="AlphaFoldDB" id="A0A6D2JZQ5"/>
<organism evidence="1 2">
    <name type="scientific">Microthlaspi erraticum</name>
    <dbReference type="NCBI Taxonomy" id="1685480"/>
    <lineage>
        <taxon>Eukaryota</taxon>
        <taxon>Viridiplantae</taxon>
        <taxon>Streptophyta</taxon>
        <taxon>Embryophyta</taxon>
        <taxon>Tracheophyta</taxon>
        <taxon>Spermatophyta</taxon>
        <taxon>Magnoliopsida</taxon>
        <taxon>eudicotyledons</taxon>
        <taxon>Gunneridae</taxon>
        <taxon>Pentapetalae</taxon>
        <taxon>rosids</taxon>
        <taxon>malvids</taxon>
        <taxon>Brassicales</taxon>
        <taxon>Brassicaceae</taxon>
        <taxon>Coluteocarpeae</taxon>
        <taxon>Microthlaspi</taxon>
    </lineage>
</organism>
<protein>
    <submittedName>
        <fullName evidence="1">Uncharacterized protein</fullName>
    </submittedName>
</protein>
<name>A0A6D2JZQ5_9BRAS</name>
<accession>A0A6D2JZQ5</accession>
<evidence type="ECO:0000313" key="1">
    <source>
        <dbReference type="EMBL" id="CAA7045456.1"/>
    </source>
</evidence>
<comment type="caution">
    <text evidence="1">The sequence shown here is derived from an EMBL/GenBank/DDBJ whole genome shotgun (WGS) entry which is preliminary data.</text>
</comment>
<dbReference type="EMBL" id="CACVBM020001320">
    <property type="protein sequence ID" value="CAA7045456.1"/>
    <property type="molecule type" value="Genomic_DNA"/>
</dbReference>
<evidence type="ECO:0000313" key="2">
    <source>
        <dbReference type="Proteomes" id="UP000467841"/>
    </source>
</evidence>
<keyword evidence="2" id="KW-1185">Reference proteome</keyword>
<sequence>MTRTFGIADTATETKWLELVTAKIQLSLEGQGNLVDVEGLWKTSLDNQRGAKRIRQNRRSNQIGLGEIWAMEDEIRRQRREKQLQGINGFRGARNHIRRPEGELHGRHMMESWRWKPMSGGGLGLHAWVKGLAISTIRGVICKVNKVSKSIYFA</sequence>
<dbReference type="Proteomes" id="UP000467841">
    <property type="component" value="Unassembled WGS sequence"/>
</dbReference>
<reference evidence="1" key="1">
    <citation type="submission" date="2020-01" db="EMBL/GenBank/DDBJ databases">
        <authorList>
            <person name="Mishra B."/>
        </authorList>
    </citation>
    <scope>NUCLEOTIDE SEQUENCE [LARGE SCALE GENOMIC DNA]</scope>
</reference>